<dbReference type="Gene3D" id="3.30.230.10">
    <property type="match status" value="1"/>
</dbReference>
<dbReference type="SMART" id="SM01340">
    <property type="entry name" value="DNA_mis_repair"/>
    <property type="match status" value="1"/>
</dbReference>
<dbReference type="PANTHER" id="PTHR10073">
    <property type="entry name" value="DNA MISMATCH REPAIR PROTEIN MLH, PMS, MUTL"/>
    <property type="match status" value="1"/>
</dbReference>
<keyword evidence="9" id="KW-0378">Hydrolase</keyword>
<feature type="region of interest" description="Disordered" evidence="6">
    <location>
        <begin position="334"/>
        <end position="359"/>
    </location>
</feature>
<feature type="domain" description="DNA mismatch repair protein S5" evidence="8">
    <location>
        <begin position="209"/>
        <end position="328"/>
    </location>
</feature>
<dbReference type="InterPro" id="IPR042121">
    <property type="entry name" value="MutL_C_regsub"/>
</dbReference>
<reference evidence="10" key="1">
    <citation type="journal article" date="2019" name="Int. J. Syst. Evol. Microbiol.">
        <title>The Global Catalogue of Microorganisms (GCM) 10K type strain sequencing project: providing services to taxonomists for standard genome sequencing and annotation.</title>
        <authorList>
            <consortium name="The Broad Institute Genomics Platform"/>
            <consortium name="The Broad Institute Genome Sequencing Center for Infectious Disease"/>
            <person name="Wu L."/>
            <person name="Ma J."/>
        </authorList>
    </citation>
    <scope>NUCLEOTIDE SEQUENCE [LARGE SCALE GENOMIC DNA]</scope>
    <source>
        <strain evidence="10">CGMCC 4.1469</strain>
    </source>
</reference>
<keyword evidence="10" id="KW-1185">Reference proteome</keyword>
<dbReference type="EMBL" id="JBHSMQ010000004">
    <property type="protein sequence ID" value="MFC5455697.1"/>
    <property type="molecule type" value="Genomic_DNA"/>
</dbReference>
<evidence type="ECO:0000313" key="9">
    <source>
        <dbReference type="EMBL" id="MFC5455697.1"/>
    </source>
</evidence>
<keyword evidence="9" id="KW-0540">Nuclease</keyword>
<dbReference type="Gene3D" id="3.30.565.10">
    <property type="entry name" value="Histidine kinase-like ATPase, C-terminal domain"/>
    <property type="match status" value="1"/>
</dbReference>
<dbReference type="Gene3D" id="3.30.1370.100">
    <property type="entry name" value="MutL, C-terminal domain, regulatory subdomain"/>
    <property type="match status" value="1"/>
</dbReference>
<dbReference type="HAMAP" id="MF_00149">
    <property type="entry name" value="DNA_mis_repair"/>
    <property type="match status" value="1"/>
</dbReference>
<evidence type="ECO:0000313" key="10">
    <source>
        <dbReference type="Proteomes" id="UP001596052"/>
    </source>
</evidence>
<dbReference type="InterPro" id="IPR020568">
    <property type="entry name" value="Ribosomal_Su5_D2-typ_SF"/>
</dbReference>
<dbReference type="Gene3D" id="3.30.1540.20">
    <property type="entry name" value="MutL, C-terminal domain, dimerisation subdomain"/>
    <property type="match status" value="1"/>
</dbReference>
<dbReference type="Proteomes" id="UP001596052">
    <property type="component" value="Unassembled WGS sequence"/>
</dbReference>
<dbReference type="InterPro" id="IPR013507">
    <property type="entry name" value="DNA_mismatch_S5_2-like"/>
</dbReference>
<feature type="domain" description="MutL C-terminal dimerisation" evidence="7">
    <location>
        <begin position="458"/>
        <end position="601"/>
    </location>
</feature>
<proteinExistence type="inferred from homology"/>
<comment type="caution">
    <text evidence="9">The sequence shown here is derived from an EMBL/GenBank/DDBJ whole genome shotgun (WGS) entry which is preliminary data.</text>
</comment>
<dbReference type="NCBIfam" id="TIGR00585">
    <property type="entry name" value="mutl"/>
    <property type="match status" value="1"/>
</dbReference>
<name>A0ABW0KRU9_9BACT</name>
<dbReference type="InterPro" id="IPR036890">
    <property type="entry name" value="HATPase_C_sf"/>
</dbReference>
<dbReference type="SMART" id="SM00853">
    <property type="entry name" value="MutL_C"/>
    <property type="match status" value="1"/>
</dbReference>
<keyword evidence="9" id="KW-0255">Endonuclease</keyword>
<dbReference type="CDD" id="cd00782">
    <property type="entry name" value="MutL_Trans"/>
    <property type="match status" value="1"/>
</dbReference>
<dbReference type="GO" id="GO:0004519">
    <property type="term" value="F:endonuclease activity"/>
    <property type="evidence" value="ECO:0007669"/>
    <property type="project" value="UniProtKB-KW"/>
</dbReference>
<dbReference type="CDD" id="cd16926">
    <property type="entry name" value="HATPase_MutL-MLH-PMS-like"/>
    <property type="match status" value="1"/>
</dbReference>
<accession>A0ABW0KRU9</accession>
<dbReference type="PROSITE" id="PS00058">
    <property type="entry name" value="DNA_MISMATCH_REPAIR_1"/>
    <property type="match status" value="1"/>
</dbReference>
<dbReference type="SUPFAM" id="SSF55874">
    <property type="entry name" value="ATPase domain of HSP90 chaperone/DNA topoisomerase II/histidine kinase"/>
    <property type="match status" value="1"/>
</dbReference>
<dbReference type="InterPro" id="IPR002099">
    <property type="entry name" value="MutL/Mlh/PMS"/>
</dbReference>
<protein>
    <recommendedName>
        <fullName evidence="2 5">DNA mismatch repair protein MutL</fullName>
    </recommendedName>
</protein>
<gene>
    <name evidence="5 9" type="primary">mutL</name>
    <name evidence="9" type="ORF">ACFQDI_12585</name>
</gene>
<dbReference type="PANTHER" id="PTHR10073:SF12">
    <property type="entry name" value="DNA MISMATCH REPAIR PROTEIN MLH1"/>
    <property type="match status" value="1"/>
</dbReference>
<keyword evidence="3 5" id="KW-0227">DNA damage</keyword>
<dbReference type="Pfam" id="PF13589">
    <property type="entry name" value="HATPase_c_3"/>
    <property type="match status" value="1"/>
</dbReference>
<dbReference type="InterPro" id="IPR014762">
    <property type="entry name" value="DNA_mismatch_repair_CS"/>
</dbReference>
<feature type="compositionally biased region" description="Low complexity" evidence="6">
    <location>
        <begin position="338"/>
        <end position="351"/>
    </location>
</feature>
<evidence type="ECO:0000256" key="4">
    <source>
        <dbReference type="ARBA" id="ARBA00023204"/>
    </source>
</evidence>
<dbReference type="InterPro" id="IPR014721">
    <property type="entry name" value="Ribsml_uS5_D2-typ_fold_subgr"/>
</dbReference>
<dbReference type="SUPFAM" id="SSF54211">
    <property type="entry name" value="Ribosomal protein S5 domain 2-like"/>
    <property type="match status" value="1"/>
</dbReference>
<dbReference type="InterPro" id="IPR014790">
    <property type="entry name" value="MutL_C"/>
</dbReference>
<comment type="similarity">
    <text evidence="1 5">Belongs to the DNA mismatch repair MutL/HexB family.</text>
</comment>
<dbReference type="InterPro" id="IPR037198">
    <property type="entry name" value="MutL_C_sf"/>
</dbReference>
<keyword evidence="4 5" id="KW-0234">DNA repair</keyword>
<organism evidence="9 10">
    <name type="scientific">Prosthecobacter fluviatilis</name>
    <dbReference type="NCBI Taxonomy" id="445931"/>
    <lineage>
        <taxon>Bacteria</taxon>
        <taxon>Pseudomonadati</taxon>
        <taxon>Verrucomicrobiota</taxon>
        <taxon>Verrucomicrobiia</taxon>
        <taxon>Verrucomicrobiales</taxon>
        <taxon>Verrucomicrobiaceae</taxon>
        <taxon>Prosthecobacter</taxon>
    </lineage>
</organism>
<dbReference type="RefSeq" id="WP_377167029.1">
    <property type="nucleotide sequence ID" value="NZ_JBHSMQ010000004.1"/>
</dbReference>
<dbReference type="Pfam" id="PF08676">
    <property type="entry name" value="MutL_C"/>
    <property type="match status" value="1"/>
</dbReference>
<dbReference type="SUPFAM" id="SSF118116">
    <property type="entry name" value="DNA mismatch repair protein MutL"/>
    <property type="match status" value="1"/>
</dbReference>
<dbReference type="InterPro" id="IPR042120">
    <property type="entry name" value="MutL_C_dimsub"/>
</dbReference>
<evidence type="ECO:0000259" key="7">
    <source>
        <dbReference type="SMART" id="SM00853"/>
    </source>
</evidence>
<evidence type="ECO:0000256" key="2">
    <source>
        <dbReference type="ARBA" id="ARBA00021975"/>
    </source>
</evidence>
<dbReference type="InterPro" id="IPR020667">
    <property type="entry name" value="DNA_mismatch_repair_MutL"/>
</dbReference>
<comment type="function">
    <text evidence="5">This protein is involved in the repair of mismatches in DNA. It is required for dam-dependent methyl-directed DNA mismatch repair. May act as a 'molecular matchmaker', a protein that promotes the formation of a stable complex between two or more DNA-binding proteins in an ATP-dependent manner without itself being part of a final effector complex.</text>
</comment>
<sequence>MAKIRILPDALASQVAAGEVVERPAALVRELVENSLDAGARHIEVHAQRGGIAMIRIVDDGSGMDREDAMLCLERHATSKIRTKEDLGAIHTFGFRGEALPSIASVSRFRLATRERSALVGTEIEVNGGKLVAVRDHGGASGTVIEARSLFFNVPARRKFLRTENTEFSHVEQQLRLHAIANPQTAFTLTHNGELVLHLPATRDMLERIRGLVGDELASRLLKVEEATWHGITVSGYIGGPGMSRSNRQMQTTYLNGRPIESASISYGLREGYHTALMKGQHPVTFLFIQMDPHAFDVNVHPAKKEVRFHDGHSVRDAISRCVSNTLENAAKLPSGHAPARAMPAASAPRTPVVPDSRQEQFALPVAPSTAPLRDITVPSPLPAPAPAASAVSHRVADVLQRIAAARRDTAAQPPPQPPAEQDAPPATAPDEEEENEEAPAPAKAAPAEPPAPPEYRIIGVLQKLYVLMESKEGLVMMDQHAAHERVNFEKFRRAIETGGVPCQRLLIPITLQTTPRDADLLKQNLAALNRLGIEIEPFGPNIFKVETLPAFLKTDDPAAWLDQVIEELSSLSSKSSSLRLSEDAIATIACRASVKSNDVLSIPELQALLKDLFACEMPYCCPHGRPTLVQISTNELERKFGRRAPG</sequence>
<evidence type="ECO:0000259" key="8">
    <source>
        <dbReference type="SMART" id="SM01340"/>
    </source>
</evidence>
<evidence type="ECO:0000256" key="1">
    <source>
        <dbReference type="ARBA" id="ARBA00006082"/>
    </source>
</evidence>
<evidence type="ECO:0000256" key="3">
    <source>
        <dbReference type="ARBA" id="ARBA00022763"/>
    </source>
</evidence>
<feature type="region of interest" description="Disordered" evidence="6">
    <location>
        <begin position="407"/>
        <end position="453"/>
    </location>
</feature>
<dbReference type="InterPro" id="IPR038973">
    <property type="entry name" value="MutL/Mlh/Pms-like"/>
</dbReference>
<dbReference type="Pfam" id="PF01119">
    <property type="entry name" value="DNA_mis_repair"/>
    <property type="match status" value="1"/>
</dbReference>
<evidence type="ECO:0000256" key="5">
    <source>
        <dbReference type="HAMAP-Rule" id="MF_00149"/>
    </source>
</evidence>
<evidence type="ECO:0000256" key="6">
    <source>
        <dbReference type="SAM" id="MobiDB-lite"/>
    </source>
</evidence>